<dbReference type="Pfam" id="PF09012">
    <property type="entry name" value="FeoC"/>
    <property type="match status" value="1"/>
</dbReference>
<reference evidence="2" key="1">
    <citation type="submission" date="2018-06" db="EMBL/GenBank/DDBJ databases">
        <authorList>
            <person name="Zhirakovskaya E."/>
        </authorList>
    </citation>
    <scope>NUCLEOTIDE SEQUENCE</scope>
</reference>
<gene>
    <name evidence="2" type="ORF">MNBD_GAMMA24-2715</name>
</gene>
<dbReference type="InterPro" id="IPR036390">
    <property type="entry name" value="WH_DNA-bd_sf"/>
</dbReference>
<name>A0A3B1B8D5_9ZZZZ</name>
<organism evidence="2">
    <name type="scientific">hydrothermal vent metagenome</name>
    <dbReference type="NCBI Taxonomy" id="652676"/>
    <lineage>
        <taxon>unclassified sequences</taxon>
        <taxon>metagenomes</taxon>
        <taxon>ecological metagenomes</taxon>
    </lineage>
</organism>
<evidence type="ECO:0000313" key="2">
    <source>
        <dbReference type="EMBL" id="VAX14546.1"/>
    </source>
</evidence>
<dbReference type="InterPro" id="IPR015102">
    <property type="entry name" value="Tscrpt_reg_HTH_FeoC"/>
</dbReference>
<dbReference type="AlphaFoldDB" id="A0A3B1B8D5"/>
<evidence type="ECO:0000259" key="1">
    <source>
        <dbReference type="Pfam" id="PF09012"/>
    </source>
</evidence>
<protein>
    <recommendedName>
        <fullName evidence="1">Transcriptional regulator HTH-type FeoC domain-containing protein</fullName>
    </recommendedName>
</protein>
<dbReference type="InterPro" id="IPR036388">
    <property type="entry name" value="WH-like_DNA-bd_sf"/>
</dbReference>
<dbReference type="SUPFAM" id="SSF46785">
    <property type="entry name" value="Winged helix' DNA-binding domain"/>
    <property type="match status" value="1"/>
</dbReference>
<sequence length="90" mass="9986">MILSDIRRYLEQRGQATLADIALHFDADPDAVRGMLAIWIRKGRVYRRLASAACGSRCQQCDPAATEIYVWGKAKDGVAVSFPGSCKQDR</sequence>
<dbReference type="EMBL" id="UOFZ01000178">
    <property type="protein sequence ID" value="VAX14546.1"/>
    <property type="molecule type" value="Genomic_DNA"/>
</dbReference>
<feature type="domain" description="Transcriptional regulator HTH-type FeoC" evidence="1">
    <location>
        <begin position="2"/>
        <end position="69"/>
    </location>
</feature>
<dbReference type="Gene3D" id="1.10.10.10">
    <property type="entry name" value="Winged helix-like DNA-binding domain superfamily/Winged helix DNA-binding domain"/>
    <property type="match status" value="1"/>
</dbReference>
<accession>A0A3B1B8D5</accession>
<proteinExistence type="predicted"/>